<dbReference type="CDD" id="cd00310">
    <property type="entry name" value="ATP-synt_Fo_a_6"/>
    <property type="match status" value="1"/>
</dbReference>
<dbReference type="EMBL" id="PEZY01000004">
    <property type="protein sequence ID" value="PIS06446.1"/>
    <property type="molecule type" value="Genomic_DNA"/>
</dbReference>
<evidence type="ECO:0000256" key="7">
    <source>
        <dbReference type="ARBA" id="ARBA00022989"/>
    </source>
</evidence>
<keyword evidence="10 11" id="KW-0066">ATP synthesis</keyword>
<proteinExistence type="inferred from homology"/>
<dbReference type="PRINTS" id="PR00123">
    <property type="entry name" value="ATPASEA"/>
</dbReference>
<keyword evidence="3 11" id="KW-0813">Transport</keyword>
<dbReference type="AlphaFoldDB" id="A0A2H0W527"/>
<keyword evidence="11" id="KW-1003">Cell membrane</keyword>
<keyword evidence="5 11" id="KW-0812">Transmembrane</keyword>
<evidence type="ECO:0000256" key="5">
    <source>
        <dbReference type="ARBA" id="ARBA00022692"/>
    </source>
</evidence>
<evidence type="ECO:0000256" key="8">
    <source>
        <dbReference type="ARBA" id="ARBA00023065"/>
    </source>
</evidence>
<dbReference type="GO" id="GO:0005886">
    <property type="term" value="C:plasma membrane"/>
    <property type="evidence" value="ECO:0007669"/>
    <property type="project" value="UniProtKB-SubCell"/>
</dbReference>
<evidence type="ECO:0000256" key="11">
    <source>
        <dbReference type="HAMAP-Rule" id="MF_01393"/>
    </source>
</evidence>
<evidence type="ECO:0000313" key="12">
    <source>
        <dbReference type="EMBL" id="PIS06446.1"/>
    </source>
</evidence>
<comment type="function">
    <text evidence="11">Key component of the proton channel; it plays a direct role in the translocation of protons across the membrane.</text>
</comment>
<name>A0A2H0W527_9BACT</name>
<dbReference type="Gene3D" id="1.20.120.220">
    <property type="entry name" value="ATP synthase, F0 complex, subunit A"/>
    <property type="match status" value="1"/>
</dbReference>
<dbReference type="GO" id="GO:0046933">
    <property type="term" value="F:proton-transporting ATP synthase activity, rotational mechanism"/>
    <property type="evidence" value="ECO:0007669"/>
    <property type="project" value="UniProtKB-UniRule"/>
</dbReference>
<feature type="transmembrane region" description="Helical" evidence="11">
    <location>
        <begin position="199"/>
        <end position="219"/>
    </location>
</feature>
<dbReference type="PANTHER" id="PTHR42823">
    <property type="entry name" value="ATP SYNTHASE SUBUNIT A, CHLOROPLASTIC"/>
    <property type="match status" value="1"/>
</dbReference>
<sequence length="260" mass="28378">MENISISPDVVFFILGFIPITSSHIALFFITMALTLISVYFYLTASLVPTGLQVVLEGVYEWFMEKASAAFPDQKRAERALALIMTFFLVIIFANLFGLLPIINSIVVHLSSGQAVSLFHTPTSHLSMTLAFTLITLTITHVTALMIKPLKYIGNFFKIGGILKARSFGGFAKAILEFLLGLLDIVGEIAKLISLSCRLFGNVLAGELMVVVIMSLTVATQFIFPMPFIILGIVSGIIQAIVFSLLSLNYISLAMASVEE</sequence>
<evidence type="ECO:0000256" key="3">
    <source>
        <dbReference type="ARBA" id="ARBA00022448"/>
    </source>
</evidence>
<feature type="transmembrane region" description="Helical" evidence="11">
    <location>
        <begin position="12"/>
        <end position="34"/>
    </location>
</feature>
<keyword evidence="6 11" id="KW-0375">Hydrogen ion transport</keyword>
<comment type="similarity">
    <text evidence="2 11">Belongs to the ATPase A chain family.</text>
</comment>
<dbReference type="GO" id="GO:0045259">
    <property type="term" value="C:proton-transporting ATP synthase complex"/>
    <property type="evidence" value="ECO:0007669"/>
    <property type="project" value="UniProtKB-KW"/>
</dbReference>
<dbReference type="HAMAP" id="MF_01393">
    <property type="entry name" value="ATP_synth_a_bact"/>
    <property type="match status" value="1"/>
</dbReference>
<keyword evidence="9 11" id="KW-0472">Membrane</keyword>
<feature type="transmembrane region" description="Helical" evidence="11">
    <location>
        <begin position="126"/>
        <end position="147"/>
    </location>
</feature>
<evidence type="ECO:0000256" key="4">
    <source>
        <dbReference type="ARBA" id="ARBA00022547"/>
    </source>
</evidence>
<organism evidence="12 13">
    <name type="scientific">Candidatus Buchananbacteria bacterium CG10_big_fil_rev_8_21_14_0_10_33_19</name>
    <dbReference type="NCBI Taxonomy" id="1974525"/>
    <lineage>
        <taxon>Bacteria</taxon>
        <taxon>Candidatus Buchananiibacteriota</taxon>
    </lineage>
</organism>
<keyword evidence="7 11" id="KW-1133">Transmembrane helix</keyword>
<dbReference type="PANTHER" id="PTHR42823:SF3">
    <property type="entry name" value="ATP SYNTHASE SUBUNIT A, CHLOROPLASTIC"/>
    <property type="match status" value="1"/>
</dbReference>
<evidence type="ECO:0000256" key="10">
    <source>
        <dbReference type="ARBA" id="ARBA00023310"/>
    </source>
</evidence>
<comment type="caution">
    <text evidence="12">The sequence shown here is derived from an EMBL/GenBank/DDBJ whole genome shotgun (WGS) entry which is preliminary data.</text>
</comment>
<evidence type="ECO:0000256" key="9">
    <source>
        <dbReference type="ARBA" id="ARBA00023136"/>
    </source>
</evidence>
<comment type="subcellular location">
    <subcellularLocation>
        <location evidence="11">Cell membrane</location>
        <topology evidence="11">Multi-pass membrane protein</topology>
    </subcellularLocation>
    <subcellularLocation>
        <location evidence="1">Membrane</location>
        <topology evidence="1">Multi-pass membrane protein</topology>
    </subcellularLocation>
</comment>
<dbReference type="InterPro" id="IPR045082">
    <property type="entry name" value="ATP_syn_F0_a_bact/chloroplast"/>
</dbReference>
<dbReference type="InterPro" id="IPR000568">
    <property type="entry name" value="ATP_synth_F0_asu"/>
</dbReference>
<accession>A0A2H0W527</accession>
<evidence type="ECO:0000256" key="6">
    <source>
        <dbReference type="ARBA" id="ARBA00022781"/>
    </source>
</evidence>
<feature type="transmembrane region" description="Helical" evidence="11">
    <location>
        <begin position="228"/>
        <end position="251"/>
    </location>
</feature>
<dbReference type="InterPro" id="IPR035908">
    <property type="entry name" value="F0_ATP_A_sf"/>
</dbReference>
<gene>
    <name evidence="11" type="primary">atpB</name>
    <name evidence="12" type="ORF">COT80_00695</name>
</gene>
<dbReference type="GO" id="GO:0042777">
    <property type="term" value="P:proton motive force-driven plasma membrane ATP synthesis"/>
    <property type="evidence" value="ECO:0007669"/>
    <property type="project" value="TreeGrafter"/>
</dbReference>
<evidence type="ECO:0000256" key="2">
    <source>
        <dbReference type="ARBA" id="ARBA00006810"/>
    </source>
</evidence>
<evidence type="ECO:0000313" key="13">
    <source>
        <dbReference type="Proteomes" id="UP000229056"/>
    </source>
</evidence>
<dbReference type="SUPFAM" id="SSF81336">
    <property type="entry name" value="F1F0 ATP synthase subunit A"/>
    <property type="match status" value="1"/>
</dbReference>
<dbReference type="Proteomes" id="UP000229056">
    <property type="component" value="Unassembled WGS sequence"/>
</dbReference>
<protein>
    <recommendedName>
        <fullName evidence="11">ATP synthase subunit a</fullName>
    </recommendedName>
    <alternativeName>
        <fullName evidence="11">ATP synthase F0 sector subunit a</fullName>
    </alternativeName>
    <alternativeName>
        <fullName evidence="11">F-ATPase subunit 6</fullName>
    </alternativeName>
</protein>
<dbReference type="Pfam" id="PF00119">
    <property type="entry name" value="ATP-synt_A"/>
    <property type="match status" value="1"/>
</dbReference>
<keyword evidence="8 11" id="KW-0406">Ion transport</keyword>
<keyword evidence="4 11" id="KW-0138">CF(0)</keyword>
<evidence type="ECO:0000256" key="1">
    <source>
        <dbReference type="ARBA" id="ARBA00004141"/>
    </source>
</evidence>
<feature type="transmembrane region" description="Helical" evidence="11">
    <location>
        <begin position="81"/>
        <end position="106"/>
    </location>
</feature>
<reference evidence="13" key="1">
    <citation type="submission" date="2017-09" db="EMBL/GenBank/DDBJ databases">
        <title>Depth-based differentiation of microbial function through sediment-hosted aquifers and enrichment of novel symbionts in the deep terrestrial subsurface.</title>
        <authorList>
            <person name="Probst A.J."/>
            <person name="Ladd B."/>
            <person name="Jarett J.K."/>
            <person name="Geller-Mcgrath D.E."/>
            <person name="Sieber C.M.K."/>
            <person name="Emerson J.B."/>
            <person name="Anantharaman K."/>
            <person name="Thomas B.C."/>
            <person name="Malmstrom R."/>
            <person name="Stieglmeier M."/>
            <person name="Klingl A."/>
            <person name="Woyke T."/>
            <person name="Ryan C.M."/>
            <person name="Banfield J.F."/>
        </authorList>
    </citation>
    <scope>NUCLEOTIDE SEQUENCE [LARGE SCALE GENOMIC DNA]</scope>
</reference>
<feature type="transmembrane region" description="Helical" evidence="11">
    <location>
        <begin position="40"/>
        <end position="60"/>
    </location>
</feature>